<reference evidence="1 2" key="1">
    <citation type="journal article" date="2023" name="Mol. Biol. Evol.">
        <title>Genomics of Secondarily Temperate Adaptation in the Only Non-Antarctic Icefish.</title>
        <authorList>
            <person name="Rivera-Colon A.G."/>
            <person name="Rayamajhi N."/>
            <person name="Minhas B.F."/>
            <person name="Madrigal G."/>
            <person name="Bilyk K.T."/>
            <person name="Yoon V."/>
            <person name="Hune M."/>
            <person name="Gregory S."/>
            <person name="Cheng C.H.C."/>
            <person name="Catchen J.M."/>
        </authorList>
    </citation>
    <scope>NUCLEOTIDE SEQUENCE [LARGE SCALE GENOMIC DNA]</scope>
    <source>
        <strain evidence="1">JC2023a</strain>
    </source>
</reference>
<dbReference type="EMBL" id="JAULUE010002049">
    <property type="protein sequence ID" value="KAK5906671.1"/>
    <property type="molecule type" value="Genomic_DNA"/>
</dbReference>
<name>A0AAN8CMP3_9TELE</name>
<evidence type="ECO:0000313" key="1">
    <source>
        <dbReference type="EMBL" id="KAK5906671.1"/>
    </source>
</evidence>
<organism evidence="1 2">
    <name type="scientific">Champsocephalus esox</name>
    <name type="common">pike icefish</name>
    <dbReference type="NCBI Taxonomy" id="159716"/>
    <lineage>
        <taxon>Eukaryota</taxon>
        <taxon>Metazoa</taxon>
        <taxon>Chordata</taxon>
        <taxon>Craniata</taxon>
        <taxon>Vertebrata</taxon>
        <taxon>Euteleostomi</taxon>
        <taxon>Actinopterygii</taxon>
        <taxon>Neopterygii</taxon>
        <taxon>Teleostei</taxon>
        <taxon>Neoteleostei</taxon>
        <taxon>Acanthomorphata</taxon>
        <taxon>Eupercaria</taxon>
        <taxon>Perciformes</taxon>
        <taxon>Notothenioidei</taxon>
        <taxon>Channichthyidae</taxon>
        <taxon>Champsocephalus</taxon>
    </lineage>
</organism>
<gene>
    <name evidence="1" type="ORF">CesoFtcFv8_004596</name>
</gene>
<sequence length="87" mass="9316">MVQYLQTSNSRVGCVGELLLGQIIRSTLVTWDPVGQETLVTGRVGDGVRCGTRQAEQNSVIGQMDLSQTESHPLPGEVPGYGFLAVI</sequence>
<protein>
    <submittedName>
        <fullName evidence="1">Uncharacterized protein</fullName>
    </submittedName>
</protein>
<keyword evidence="2" id="KW-1185">Reference proteome</keyword>
<proteinExistence type="predicted"/>
<dbReference type="AlphaFoldDB" id="A0AAN8CMP3"/>
<evidence type="ECO:0000313" key="2">
    <source>
        <dbReference type="Proteomes" id="UP001335648"/>
    </source>
</evidence>
<accession>A0AAN8CMP3</accession>
<dbReference type="Proteomes" id="UP001335648">
    <property type="component" value="Unassembled WGS sequence"/>
</dbReference>
<comment type="caution">
    <text evidence="1">The sequence shown here is derived from an EMBL/GenBank/DDBJ whole genome shotgun (WGS) entry which is preliminary data.</text>
</comment>